<dbReference type="Gene3D" id="2.40.50.40">
    <property type="match status" value="1"/>
</dbReference>
<evidence type="ECO:0000256" key="7">
    <source>
        <dbReference type="ARBA" id="ARBA00023157"/>
    </source>
</evidence>
<name>A0A1U7RBM2_ALLSI</name>
<dbReference type="GO" id="GO:0008009">
    <property type="term" value="F:chemokine activity"/>
    <property type="evidence" value="ECO:0007669"/>
    <property type="project" value="InterPro"/>
</dbReference>
<keyword evidence="4 9" id="KW-0202">Cytokine</keyword>
<dbReference type="PANTHER" id="PTHR12015">
    <property type="entry name" value="SMALL INDUCIBLE CYTOKINE A"/>
    <property type="match status" value="1"/>
</dbReference>
<reference evidence="12" key="1">
    <citation type="submission" date="2025-08" db="UniProtKB">
        <authorList>
            <consortium name="RefSeq"/>
        </authorList>
    </citation>
    <scope>IDENTIFICATION</scope>
</reference>
<evidence type="ECO:0000256" key="2">
    <source>
        <dbReference type="ARBA" id="ARBA00010868"/>
    </source>
</evidence>
<dbReference type="FunFam" id="2.40.50.40:FF:000012">
    <property type="entry name" value="C-C motif chemokine"/>
    <property type="match status" value="1"/>
</dbReference>
<evidence type="ECO:0000256" key="4">
    <source>
        <dbReference type="ARBA" id="ARBA00022514"/>
    </source>
</evidence>
<keyword evidence="3 9" id="KW-0145">Chemotaxis</keyword>
<dbReference type="GO" id="GO:0006955">
    <property type="term" value="P:immune response"/>
    <property type="evidence" value="ECO:0007669"/>
    <property type="project" value="InterPro"/>
</dbReference>
<dbReference type="InParanoid" id="A0A1U7RBM2"/>
<keyword evidence="6 9" id="KW-0732">Signal</keyword>
<dbReference type="FunCoup" id="A0A1U7RBM2">
    <property type="interactions" value="169"/>
</dbReference>
<sequence length="100" mass="11317">MTGFTSKSLVLASLMGLLLLYLCGISEAQSNQDCCLSYTKVTLPRRAIRGYSEQLSNEVCDINAIIFHTRSGKKACADPHAHWVKRHLFWLSKKLEKMSR</sequence>
<evidence type="ECO:0000256" key="6">
    <source>
        <dbReference type="ARBA" id="ARBA00022729"/>
    </source>
</evidence>
<evidence type="ECO:0000313" key="12">
    <source>
        <dbReference type="RefSeq" id="XP_006020815.1"/>
    </source>
</evidence>
<dbReference type="Proteomes" id="UP000189705">
    <property type="component" value="Unplaced"/>
</dbReference>
<evidence type="ECO:0000256" key="5">
    <source>
        <dbReference type="ARBA" id="ARBA00022525"/>
    </source>
</evidence>
<gene>
    <name evidence="12" type="primary">LOC102374391</name>
</gene>
<accession>A0A1U7RBM2</accession>
<keyword evidence="8" id="KW-0395">Inflammatory response</keyword>
<evidence type="ECO:0000256" key="9">
    <source>
        <dbReference type="RuleBase" id="RU361150"/>
    </source>
</evidence>
<proteinExistence type="inferred from homology"/>
<comment type="subcellular location">
    <subcellularLocation>
        <location evidence="1 9">Secreted</location>
    </subcellularLocation>
</comment>
<feature type="domain" description="Chemokine interleukin-8-like" evidence="10">
    <location>
        <begin position="31"/>
        <end position="91"/>
    </location>
</feature>
<organism evidence="11 12">
    <name type="scientific">Alligator sinensis</name>
    <name type="common">Chinese alligator</name>
    <dbReference type="NCBI Taxonomy" id="38654"/>
    <lineage>
        <taxon>Eukaryota</taxon>
        <taxon>Metazoa</taxon>
        <taxon>Chordata</taxon>
        <taxon>Craniata</taxon>
        <taxon>Vertebrata</taxon>
        <taxon>Euteleostomi</taxon>
        <taxon>Archelosauria</taxon>
        <taxon>Archosauria</taxon>
        <taxon>Crocodylia</taxon>
        <taxon>Alligatoridae</taxon>
        <taxon>Alligatorinae</taxon>
        <taxon>Alligator</taxon>
    </lineage>
</organism>
<evidence type="ECO:0000259" key="10">
    <source>
        <dbReference type="SMART" id="SM00199"/>
    </source>
</evidence>
<dbReference type="GO" id="GO:0005615">
    <property type="term" value="C:extracellular space"/>
    <property type="evidence" value="ECO:0007669"/>
    <property type="project" value="UniProtKB-KW"/>
</dbReference>
<keyword evidence="11" id="KW-1185">Reference proteome</keyword>
<protein>
    <recommendedName>
        <fullName evidence="9">C-C motif chemokine</fullName>
    </recommendedName>
</protein>
<dbReference type="CDD" id="cd01119">
    <property type="entry name" value="Chemokine_CC_DCCL"/>
    <property type="match status" value="1"/>
</dbReference>
<dbReference type="SUPFAM" id="SSF54117">
    <property type="entry name" value="Interleukin 8-like chemokines"/>
    <property type="match status" value="1"/>
</dbReference>
<dbReference type="PROSITE" id="PS00472">
    <property type="entry name" value="SMALL_CYTOKINES_CC"/>
    <property type="match status" value="1"/>
</dbReference>
<dbReference type="InterPro" id="IPR034133">
    <property type="entry name" value="Chemokine_CC_DCCL"/>
</dbReference>
<dbReference type="InterPro" id="IPR039809">
    <property type="entry name" value="Chemokine_b/g/d"/>
</dbReference>
<dbReference type="OrthoDB" id="8870994at2759"/>
<dbReference type="PANTHER" id="PTHR12015:SF108">
    <property type="entry name" value="C-C MOTIF CHEMOKINE 20"/>
    <property type="match status" value="1"/>
</dbReference>
<keyword evidence="5 9" id="KW-0964">Secreted</keyword>
<keyword evidence="7" id="KW-1015">Disulfide bond</keyword>
<feature type="signal peptide" evidence="9">
    <location>
        <begin position="1"/>
        <end position="28"/>
    </location>
</feature>
<feature type="chain" id="PRO_5010398257" description="C-C motif chemokine" evidence="9">
    <location>
        <begin position="29"/>
        <end position="100"/>
    </location>
</feature>
<dbReference type="AlphaFoldDB" id="A0A1U7RBM2"/>
<dbReference type="KEGG" id="asn:102374391"/>
<dbReference type="GeneID" id="102374391"/>
<dbReference type="Pfam" id="PF00048">
    <property type="entry name" value="IL8"/>
    <property type="match status" value="1"/>
</dbReference>
<dbReference type="STRING" id="38654.A0A1U7RBM2"/>
<dbReference type="InterPro" id="IPR001811">
    <property type="entry name" value="Chemokine_IL8-like_dom"/>
</dbReference>
<evidence type="ECO:0000256" key="3">
    <source>
        <dbReference type="ARBA" id="ARBA00022500"/>
    </source>
</evidence>
<dbReference type="eggNOG" id="ENOG502S776">
    <property type="taxonomic scope" value="Eukaryota"/>
</dbReference>
<dbReference type="GO" id="GO:0006954">
    <property type="term" value="P:inflammatory response"/>
    <property type="evidence" value="ECO:0007669"/>
    <property type="project" value="UniProtKB-KW"/>
</dbReference>
<dbReference type="RefSeq" id="XP_006020815.1">
    <property type="nucleotide sequence ID" value="XM_006020753.2"/>
</dbReference>
<evidence type="ECO:0000313" key="11">
    <source>
        <dbReference type="Proteomes" id="UP000189705"/>
    </source>
</evidence>
<evidence type="ECO:0000256" key="8">
    <source>
        <dbReference type="ARBA" id="ARBA00023198"/>
    </source>
</evidence>
<comment type="similarity">
    <text evidence="2 9">Belongs to the intercrine beta (chemokine CC) family.</text>
</comment>
<dbReference type="InterPro" id="IPR036048">
    <property type="entry name" value="Interleukin_8-like_sf"/>
</dbReference>
<dbReference type="InterPro" id="IPR000827">
    <property type="entry name" value="Chemokine_CC_CS"/>
</dbReference>
<dbReference type="SMART" id="SM00199">
    <property type="entry name" value="SCY"/>
    <property type="match status" value="1"/>
</dbReference>
<evidence type="ECO:0000256" key="1">
    <source>
        <dbReference type="ARBA" id="ARBA00004613"/>
    </source>
</evidence>